<organism evidence="1 2">
    <name type="scientific">Blepharisma stoltei</name>
    <dbReference type="NCBI Taxonomy" id="1481888"/>
    <lineage>
        <taxon>Eukaryota</taxon>
        <taxon>Sar</taxon>
        <taxon>Alveolata</taxon>
        <taxon>Ciliophora</taxon>
        <taxon>Postciliodesmatophora</taxon>
        <taxon>Heterotrichea</taxon>
        <taxon>Heterotrichida</taxon>
        <taxon>Blepharismidae</taxon>
        <taxon>Blepharisma</taxon>
    </lineage>
</organism>
<reference evidence="1" key="1">
    <citation type="submission" date="2021-09" db="EMBL/GenBank/DDBJ databases">
        <authorList>
            <consortium name="AG Swart"/>
            <person name="Singh M."/>
            <person name="Singh A."/>
            <person name="Seah K."/>
            <person name="Emmerich C."/>
        </authorList>
    </citation>
    <scope>NUCLEOTIDE SEQUENCE</scope>
    <source>
        <strain evidence="1">ATCC30299</strain>
    </source>
</reference>
<evidence type="ECO:0000313" key="2">
    <source>
        <dbReference type="Proteomes" id="UP001162131"/>
    </source>
</evidence>
<protein>
    <submittedName>
        <fullName evidence="1">Uncharacterized protein</fullName>
    </submittedName>
</protein>
<proteinExistence type="predicted"/>
<dbReference type="Proteomes" id="UP001162131">
    <property type="component" value="Unassembled WGS sequence"/>
</dbReference>
<dbReference type="EMBL" id="CAJZBQ010000055">
    <property type="protein sequence ID" value="CAG9332904.1"/>
    <property type="molecule type" value="Genomic_DNA"/>
</dbReference>
<comment type="caution">
    <text evidence="1">The sequence shown here is derived from an EMBL/GenBank/DDBJ whole genome shotgun (WGS) entry which is preliminary data.</text>
</comment>
<dbReference type="AlphaFoldDB" id="A0AAU9KHY0"/>
<gene>
    <name evidence="1" type="ORF">BSTOLATCC_MIC57190</name>
</gene>
<accession>A0AAU9KHY0</accession>
<sequence>MKPGIITSQAEPSAKLIMRIGSPKHKKLIIPSHLYSERKLFSPDPKIEESLQEASPLPNHPPEIEKIKNAIFSPTNLKIKRSSSQKSIRFC</sequence>
<keyword evidence="2" id="KW-1185">Reference proteome</keyword>
<name>A0AAU9KHY0_9CILI</name>
<evidence type="ECO:0000313" key="1">
    <source>
        <dbReference type="EMBL" id="CAG9332904.1"/>
    </source>
</evidence>